<name>A0ABQ9FSP2_TEGGR</name>
<comment type="caution">
    <text evidence="3">The sequence shown here is derived from an EMBL/GenBank/DDBJ whole genome shotgun (WGS) entry which is preliminary data.</text>
</comment>
<feature type="compositionally biased region" description="Basic and acidic residues" evidence="1">
    <location>
        <begin position="139"/>
        <end position="164"/>
    </location>
</feature>
<dbReference type="Proteomes" id="UP001217089">
    <property type="component" value="Unassembled WGS sequence"/>
</dbReference>
<proteinExistence type="predicted"/>
<feature type="region of interest" description="Disordered" evidence="1">
    <location>
        <begin position="110"/>
        <end position="198"/>
    </location>
</feature>
<evidence type="ECO:0000313" key="3">
    <source>
        <dbReference type="EMBL" id="KAJ8320289.1"/>
    </source>
</evidence>
<keyword evidence="4" id="KW-1185">Reference proteome</keyword>
<organism evidence="3 4">
    <name type="scientific">Tegillarca granosa</name>
    <name type="common">Malaysian cockle</name>
    <name type="synonym">Anadara granosa</name>
    <dbReference type="NCBI Taxonomy" id="220873"/>
    <lineage>
        <taxon>Eukaryota</taxon>
        <taxon>Metazoa</taxon>
        <taxon>Spiralia</taxon>
        <taxon>Lophotrochozoa</taxon>
        <taxon>Mollusca</taxon>
        <taxon>Bivalvia</taxon>
        <taxon>Autobranchia</taxon>
        <taxon>Pteriomorphia</taxon>
        <taxon>Arcoida</taxon>
        <taxon>Arcoidea</taxon>
        <taxon>Arcidae</taxon>
        <taxon>Tegillarca</taxon>
    </lineage>
</organism>
<protein>
    <recommendedName>
        <fullName evidence="5">HIG1 domain-containing protein</fullName>
    </recommendedName>
</protein>
<reference evidence="3 4" key="1">
    <citation type="submission" date="2022-12" db="EMBL/GenBank/DDBJ databases">
        <title>Chromosome-level genome of Tegillarca granosa.</title>
        <authorList>
            <person name="Kim J."/>
        </authorList>
    </citation>
    <scope>NUCLEOTIDE SEQUENCE [LARGE SCALE GENOMIC DNA]</scope>
    <source>
        <strain evidence="3">Teg-2019</strain>
        <tissue evidence="3">Adductor muscle</tissue>
    </source>
</reference>
<keyword evidence="2" id="KW-0472">Membrane</keyword>
<evidence type="ECO:0000256" key="1">
    <source>
        <dbReference type="SAM" id="MobiDB-lite"/>
    </source>
</evidence>
<dbReference type="EMBL" id="JARBDR010000141">
    <property type="protein sequence ID" value="KAJ8320289.1"/>
    <property type="molecule type" value="Genomic_DNA"/>
</dbReference>
<keyword evidence="2" id="KW-1133">Transmembrane helix</keyword>
<evidence type="ECO:0008006" key="5">
    <source>
        <dbReference type="Google" id="ProtNLM"/>
    </source>
</evidence>
<keyword evidence="2" id="KW-0812">Transmembrane</keyword>
<evidence type="ECO:0000256" key="2">
    <source>
        <dbReference type="SAM" id="Phobius"/>
    </source>
</evidence>
<accession>A0ABQ9FSP2</accession>
<sequence length="198" mass="23557">MARRQEQAMNIPQPTKEEVQLIREISNRHALYNFPVSLVSMNAWYLYCKRTNRKFLFRHCAGIFIFTSAMTMISARYNARKQLLEKFPDGAFALMWKTQHGYRVRENVSDLENTETEEKQRNYSGNMDFSDRAQIPEGLDDRFRPTVDDFQKTSEKKEDVEQQKKYTSYSELRKQNRQQNESSLPVKRNKYGDIITDE</sequence>
<evidence type="ECO:0000313" key="4">
    <source>
        <dbReference type="Proteomes" id="UP001217089"/>
    </source>
</evidence>
<gene>
    <name evidence="3" type="ORF">KUTeg_001876</name>
</gene>
<feature type="transmembrane region" description="Helical" evidence="2">
    <location>
        <begin position="55"/>
        <end position="77"/>
    </location>
</feature>